<evidence type="ECO:0000313" key="3">
    <source>
        <dbReference type="Proteomes" id="UP000007519"/>
    </source>
</evidence>
<keyword evidence="3" id="KW-1185">Reference proteome</keyword>
<dbReference type="EMBL" id="CP002831">
    <property type="protein sequence ID" value="AFC23572.1"/>
    <property type="molecule type" value="Genomic_DNA"/>
</dbReference>
<reference evidence="2 3" key="1">
    <citation type="journal article" date="2012" name="Stand. Genomic Sci.">
        <title>Complete genome sequencing and analysis of Saprospira grandis str. Lewin, a predatory marine bacterium.</title>
        <authorList>
            <person name="Saw J.H."/>
            <person name="Yuryev A."/>
            <person name="Kanbe M."/>
            <person name="Hou S."/>
            <person name="Young A.G."/>
            <person name="Aizawa S."/>
            <person name="Alam M."/>
        </authorList>
    </citation>
    <scope>NUCLEOTIDE SEQUENCE [LARGE SCALE GENOMIC DNA]</scope>
    <source>
        <strain evidence="2 3">Lewin</strain>
    </source>
</reference>
<feature type="region of interest" description="Disordered" evidence="1">
    <location>
        <begin position="12"/>
        <end position="85"/>
    </location>
</feature>
<dbReference type="eggNOG" id="COG1054">
    <property type="taxonomic scope" value="Bacteria"/>
</dbReference>
<gene>
    <name evidence="2" type="ordered locus">SGRA_0835</name>
</gene>
<feature type="compositionally biased region" description="Low complexity" evidence="1">
    <location>
        <begin position="24"/>
        <end position="33"/>
    </location>
</feature>
<evidence type="ECO:0000256" key="1">
    <source>
        <dbReference type="SAM" id="MobiDB-lite"/>
    </source>
</evidence>
<feature type="compositionally biased region" description="Basic residues" evidence="1">
    <location>
        <begin position="73"/>
        <end position="85"/>
    </location>
</feature>
<dbReference type="STRING" id="984262.SGRA_0835"/>
<proteinExistence type="predicted"/>
<dbReference type="AlphaFoldDB" id="H6L235"/>
<name>H6L235_SAPGL</name>
<protein>
    <submittedName>
        <fullName evidence="2">Uncharacterized protein</fullName>
    </submittedName>
</protein>
<dbReference type="Proteomes" id="UP000007519">
    <property type="component" value="Chromosome"/>
</dbReference>
<evidence type="ECO:0000313" key="2">
    <source>
        <dbReference type="EMBL" id="AFC23572.1"/>
    </source>
</evidence>
<dbReference type="KEGG" id="sgn:SGRA_0835"/>
<accession>H6L235</accession>
<sequence length="85" mass="9375">MLYSLECCFFGPRGPNLQRTGGEAAAKARSASAEGWKRGRRSRRPSKMSLANFAQGRADLRALTQPDPPKGRGSPKRKEARNKTE</sequence>
<dbReference type="HOGENOM" id="CLU_2510789_0_0_10"/>
<organism evidence="2 3">
    <name type="scientific">Saprospira grandis (strain Lewin)</name>
    <dbReference type="NCBI Taxonomy" id="984262"/>
    <lineage>
        <taxon>Bacteria</taxon>
        <taxon>Pseudomonadati</taxon>
        <taxon>Bacteroidota</taxon>
        <taxon>Saprospiria</taxon>
        <taxon>Saprospirales</taxon>
        <taxon>Saprospiraceae</taxon>
        <taxon>Saprospira</taxon>
    </lineage>
</organism>